<reference evidence="2 4" key="2">
    <citation type="submission" date="2020-04" db="EMBL/GenBank/DDBJ databases">
        <title>Whole genome sequencing of clinical and environmental type strains of Ochrobactrum.</title>
        <authorList>
            <person name="Dharne M."/>
        </authorList>
    </citation>
    <scope>NUCLEOTIDE SEQUENCE [LARGE SCALE GENOMIC DNA]</scope>
    <source>
        <strain evidence="2 4">DSM 13340</strain>
    </source>
</reference>
<protein>
    <submittedName>
        <fullName evidence="2">Uncharacterized protein</fullName>
    </submittedName>
</protein>
<dbReference type="Proteomes" id="UP000430843">
    <property type="component" value="Unassembled WGS sequence"/>
</dbReference>
<dbReference type="EMBL" id="JAAXZB010000001">
    <property type="protein sequence ID" value="NKW09158.1"/>
    <property type="molecule type" value="Genomic_DNA"/>
</dbReference>
<gene>
    <name evidence="1" type="ORF">F9K91_24895</name>
    <name evidence="2" type="ORF">HGG76_02615</name>
</gene>
<reference evidence="1 3" key="1">
    <citation type="submission" date="2019-09" db="EMBL/GenBank/DDBJ databases">
        <title>Taxonomic organization of the family Brucellaceae based on a phylogenomic approach.</title>
        <authorList>
            <person name="Leclercq S."/>
            <person name="Cloeckaert A."/>
            <person name="Zygmunt M.S."/>
        </authorList>
    </citation>
    <scope>NUCLEOTIDE SEQUENCE [LARGE SCALE GENOMIC DNA]</scope>
    <source>
        <strain evidence="1 3">LMG 18957</strain>
    </source>
</reference>
<dbReference type="RefSeq" id="WP_151679005.1">
    <property type="nucleotide sequence ID" value="NZ_WBWA01000051.1"/>
</dbReference>
<dbReference type="Proteomes" id="UP000558475">
    <property type="component" value="Unassembled WGS sequence"/>
</dbReference>
<comment type="caution">
    <text evidence="2">The sequence shown here is derived from an EMBL/GenBank/DDBJ whole genome shotgun (WGS) entry which is preliminary data.</text>
</comment>
<dbReference type="EMBL" id="WBWA01000051">
    <property type="protein sequence ID" value="KAB2661439.1"/>
    <property type="molecule type" value="Genomic_DNA"/>
</dbReference>
<name>A0A7X6FNX9_9HYPH</name>
<sequence>MMTITEGLLFNCCTEGKEPDWEQYDALELGGCIEEQIDGEGYTIGGIERKDATFFTVYGRLKEGGAEAITDIQKYLGACIVLAALSELSGLPAANHC</sequence>
<dbReference type="AlphaFoldDB" id="A0A7X6FNX9"/>
<evidence type="ECO:0000313" key="2">
    <source>
        <dbReference type="EMBL" id="NKW09158.1"/>
    </source>
</evidence>
<organism evidence="2 4">
    <name type="scientific">Brucella tritici</name>
    <dbReference type="NCBI Taxonomy" id="94626"/>
    <lineage>
        <taxon>Bacteria</taxon>
        <taxon>Pseudomonadati</taxon>
        <taxon>Pseudomonadota</taxon>
        <taxon>Alphaproteobacteria</taxon>
        <taxon>Hyphomicrobiales</taxon>
        <taxon>Brucellaceae</taxon>
        <taxon>Brucella/Ochrobactrum group</taxon>
        <taxon>Brucella</taxon>
    </lineage>
</organism>
<proteinExistence type="predicted"/>
<evidence type="ECO:0000313" key="3">
    <source>
        <dbReference type="Proteomes" id="UP000430843"/>
    </source>
</evidence>
<evidence type="ECO:0000313" key="4">
    <source>
        <dbReference type="Proteomes" id="UP000558475"/>
    </source>
</evidence>
<accession>A0A7X6FNX9</accession>
<keyword evidence="3" id="KW-1185">Reference proteome</keyword>
<evidence type="ECO:0000313" key="1">
    <source>
        <dbReference type="EMBL" id="KAB2661439.1"/>
    </source>
</evidence>